<evidence type="ECO:0000313" key="4">
    <source>
        <dbReference type="Proteomes" id="UP001501759"/>
    </source>
</evidence>
<sequence>MDGSSGASTPASGSSSAEGLRIPPVLLKTLVTAIVATIAYVITNLIDQEQDKLWQIAVSVVIGGATLIVQYMIEFERRLTQVVGGQRTHADDVVDRLTAHHGEMQTLVDQKFADISEATELFCELDRSVLRSDGVPRLARSATRVTSLGHGLVSDFAHEEIERLASMMENLTSLSTDCPGENHDWLMALTKCAKVTMDATSSFVERDYWNSEPALRYLQAQADAMQQRGMSIRRLFIVQRPEHVDNDLRRLCESQSDIGIETRVVTVSELPLRVRRGTTNDFVIFDDELCYEVEPDLLQMNAKTTLNAREDHVRQRIKRFAELWDVGEGVAGNSAATTGA</sequence>
<evidence type="ECO:0000259" key="2">
    <source>
        <dbReference type="Pfam" id="PF21806"/>
    </source>
</evidence>
<evidence type="ECO:0000256" key="1">
    <source>
        <dbReference type="SAM" id="Phobius"/>
    </source>
</evidence>
<protein>
    <recommendedName>
        <fullName evidence="2">DUF6879 domain-containing protein</fullName>
    </recommendedName>
</protein>
<keyword evidence="4" id="KW-1185">Reference proteome</keyword>
<keyword evidence="1" id="KW-1133">Transmembrane helix</keyword>
<feature type="domain" description="DUF6879" evidence="2">
    <location>
        <begin position="212"/>
        <end position="328"/>
    </location>
</feature>
<gene>
    <name evidence="3" type="ORF">GCM10023335_11700</name>
</gene>
<organism evidence="3 4">
    <name type="scientific">Streptomyces siamensis</name>
    <dbReference type="NCBI Taxonomy" id="1274986"/>
    <lineage>
        <taxon>Bacteria</taxon>
        <taxon>Bacillati</taxon>
        <taxon>Actinomycetota</taxon>
        <taxon>Actinomycetes</taxon>
        <taxon>Kitasatosporales</taxon>
        <taxon>Streptomycetaceae</taxon>
        <taxon>Streptomyces</taxon>
    </lineage>
</organism>
<name>A0ABP9IIY8_9ACTN</name>
<evidence type="ECO:0000313" key="3">
    <source>
        <dbReference type="EMBL" id="GAA4999170.1"/>
    </source>
</evidence>
<keyword evidence="1" id="KW-0812">Transmembrane</keyword>
<feature type="transmembrane region" description="Helical" evidence="1">
    <location>
        <begin position="25"/>
        <end position="46"/>
    </location>
</feature>
<dbReference type="Pfam" id="PF21806">
    <property type="entry name" value="DUF6879"/>
    <property type="match status" value="1"/>
</dbReference>
<feature type="transmembrane region" description="Helical" evidence="1">
    <location>
        <begin position="53"/>
        <end position="73"/>
    </location>
</feature>
<dbReference type="Proteomes" id="UP001501759">
    <property type="component" value="Unassembled WGS sequence"/>
</dbReference>
<keyword evidence="1" id="KW-0472">Membrane</keyword>
<comment type="caution">
    <text evidence="3">The sequence shown here is derived from an EMBL/GenBank/DDBJ whole genome shotgun (WGS) entry which is preliminary data.</text>
</comment>
<dbReference type="InterPro" id="IPR049244">
    <property type="entry name" value="DUF6879"/>
</dbReference>
<proteinExistence type="predicted"/>
<dbReference type="EMBL" id="BAABKB010000002">
    <property type="protein sequence ID" value="GAA4999170.1"/>
    <property type="molecule type" value="Genomic_DNA"/>
</dbReference>
<reference evidence="4" key="1">
    <citation type="journal article" date="2019" name="Int. J. Syst. Evol. Microbiol.">
        <title>The Global Catalogue of Microorganisms (GCM) 10K type strain sequencing project: providing services to taxonomists for standard genome sequencing and annotation.</title>
        <authorList>
            <consortium name="The Broad Institute Genomics Platform"/>
            <consortium name="The Broad Institute Genome Sequencing Center for Infectious Disease"/>
            <person name="Wu L."/>
            <person name="Ma J."/>
        </authorList>
    </citation>
    <scope>NUCLEOTIDE SEQUENCE [LARGE SCALE GENOMIC DNA]</scope>
    <source>
        <strain evidence="4">JCM 18409</strain>
    </source>
</reference>
<accession>A0ABP9IIY8</accession>
<dbReference type="RefSeq" id="WP_345642170.1">
    <property type="nucleotide sequence ID" value="NZ_BAABKB010000002.1"/>
</dbReference>